<dbReference type="EC" id="4.4.1.13" evidence="2"/>
<gene>
    <name evidence="7" type="ORF">PRLR5076_30760</name>
</gene>
<evidence type="ECO:0000256" key="3">
    <source>
        <dbReference type="ARBA" id="ARBA00022898"/>
    </source>
</evidence>
<keyword evidence="4" id="KW-0456">Lyase</keyword>
<protein>
    <recommendedName>
        <fullName evidence="2">cysteine-S-conjugate beta-lyase</fullName>
        <ecNumber evidence="2">4.4.1.13</ecNumber>
    </recommendedName>
</protein>
<organism evidence="7 8">
    <name type="scientific">Prevotella lacticifex</name>
    <dbReference type="NCBI Taxonomy" id="2854755"/>
    <lineage>
        <taxon>Bacteria</taxon>
        <taxon>Pseudomonadati</taxon>
        <taxon>Bacteroidota</taxon>
        <taxon>Bacteroidia</taxon>
        <taxon>Bacteroidales</taxon>
        <taxon>Prevotellaceae</taxon>
        <taxon>Prevotella</taxon>
    </lineage>
</organism>
<reference evidence="7" key="1">
    <citation type="journal article" date="2022" name="Int. J. Syst. Evol. Microbiol.">
        <title>Prevotella lacticifex sp. nov., isolated from the rumen of cows.</title>
        <authorList>
            <person name="Shinkai T."/>
            <person name="Ikeyama N."/>
            <person name="Kumagai M."/>
            <person name="Ohmori H."/>
            <person name="Sakamoto M."/>
            <person name="Ohkuma M."/>
            <person name="Mitsumori M."/>
        </authorList>
    </citation>
    <scope>NUCLEOTIDE SEQUENCE</scope>
    <source>
        <strain evidence="7">R5076</strain>
    </source>
</reference>
<dbReference type="AlphaFoldDB" id="A0A9R1CZN6"/>
<dbReference type="PANTHER" id="PTHR43525:SF1">
    <property type="entry name" value="PROTEIN MALY"/>
    <property type="match status" value="1"/>
</dbReference>
<keyword evidence="3" id="KW-0663">Pyridoxal phosphate</keyword>
<dbReference type="Pfam" id="PF00155">
    <property type="entry name" value="Aminotran_1_2"/>
    <property type="match status" value="1"/>
</dbReference>
<proteinExistence type="inferred from homology"/>
<evidence type="ECO:0000313" key="8">
    <source>
        <dbReference type="Proteomes" id="UP000825483"/>
    </source>
</evidence>
<dbReference type="InterPro" id="IPR015424">
    <property type="entry name" value="PyrdxlP-dep_Trfase"/>
</dbReference>
<dbReference type="GeneID" id="72467811"/>
<feature type="domain" description="Aminotransferase class I/classII large" evidence="6">
    <location>
        <begin position="51"/>
        <end position="393"/>
    </location>
</feature>
<dbReference type="PANTHER" id="PTHR43525">
    <property type="entry name" value="PROTEIN MALY"/>
    <property type="match status" value="1"/>
</dbReference>
<dbReference type="GO" id="GO:0047804">
    <property type="term" value="F:cysteine-S-conjugate beta-lyase activity"/>
    <property type="evidence" value="ECO:0007669"/>
    <property type="project" value="UniProtKB-EC"/>
</dbReference>
<evidence type="ECO:0000313" key="7">
    <source>
        <dbReference type="EMBL" id="GJG60225.1"/>
    </source>
</evidence>
<keyword evidence="8" id="KW-1185">Reference proteome</keyword>
<comment type="caution">
    <text evidence="7">The sequence shown here is derived from an EMBL/GenBank/DDBJ whole genome shotgun (WGS) entry which is preliminary data.</text>
</comment>
<dbReference type="InterPro" id="IPR051798">
    <property type="entry name" value="Class-II_PLP-Dep_Aminotrans"/>
</dbReference>
<dbReference type="EMBL" id="BPUB01000003">
    <property type="protein sequence ID" value="GJG60225.1"/>
    <property type="molecule type" value="Genomic_DNA"/>
</dbReference>
<dbReference type="Gene3D" id="3.40.640.10">
    <property type="entry name" value="Type I PLP-dependent aspartate aminotransferase-like (Major domain)"/>
    <property type="match status" value="1"/>
</dbReference>
<evidence type="ECO:0000256" key="5">
    <source>
        <dbReference type="ARBA" id="ARBA00037974"/>
    </source>
</evidence>
<accession>A0A9R1CZN6</accession>
<dbReference type="RefSeq" id="WP_223929387.1">
    <property type="nucleotide sequence ID" value="NZ_BPTU01000001.1"/>
</dbReference>
<dbReference type="InterPro" id="IPR004839">
    <property type="entry name" value="Aminotransferase_I/II_large"/>
</dbReference>
<dbReference type="InterPro" id="IPR015421">
    <property type="entry name" value="PyrdxlP-dep_Trfase_major"/>
</dbReference>
<evidence type="ECO:0000259" key="6">
    <source>
        <dbReference type="Pfam" id="PF00155"/>
    </source>
</evidence>
<evidence type="ECO:0000256" key="1">
    <source>
        <dbReference type="ARBA" id="ARBA00001933"/>
    </source>
</evidence>
<dbReference type="CDD" id="cd00609">
    <property type="entry name" value="AAT_like"/>
    <property type="match status" value="1"/>
</dbReference>
<sequence length="410" mass="47037">MNINNDKNTDCRHNEWFDTIVRRRGSGSMKWDAAADDDVIPMWVADMDFVAAPAIREALRRRVEHGIYGYEQVPDSYYDAIVRWFDRRHDWHIDRQWIIYTSGVVPALSATIKALTIPGDNVLIQSPAYNCFFSSIRNQGCQILETALIRQNGRYVMDWQDFEAKCAEEKTTLFVLCNPHNPTGRVWTPEELRKMNDICMKHGVKVVSDEIHCELVMPGHKFTPFAAVSEECERNVVTLNSPSKSFNIAGLQIANIICRNDEWRRRIDRIINIFEVCDVNPFGPAALEAAYNESEEWLDALNVYISDNYRWLLEYFGREVPQLKVTSLEGTYLVWVDISATGLDSTTLADRLLHDGHVMISAGTMYGQTTGRDFIRINIACPRKTMIEGLQRIVATIKPLIAKNQLMIKH</sequence>
<dbReference type="Proteomes" id="UP000825483">
    <property type="component" value="Unassembled WGS sequence"/>
</dbReference>
<dbReference type="Gene3D" id="3.90.1150.10">
    <property type="entry name" value="Aspartate Aminotransferase, domain 1"/>
    <property type="match status" value="1"/>
</dbReference>
<comment type="similarity">
    <text evidence="5">Belongs to the class-II pyridoxal-phosphate-dependent aminotransferase family. MalY/PatB cystathionine beta-lyase subfamily.</text>
</comment>
<evidence type="ECO:0000256" key="2">
    <source>
        <dbReference type="ARBA" id="ARBA00012224"/>
    </source>
</evidence>
<name>A0A9R1CZN6_9BACT</name>
<dbReference type="GO" id="GO:0030170">
    <property type="term" value="F:pyridoxal phosphate binding"/>
    <property type="evidence" value="ECO:0007669"/>
    <property type="project" value="InterPro"/>
</dbReference>
<dbReference type="InterPro" id="IPR015422">
    <property type="entry name" value="PyrdxlP-dep_Trfase_small"/>
</dbReference>
<evidence type="ECO:0000256" key="4">
    <source>
        <dbReference type="ARBA" id="ARBA00023239"/>
    </source>
</evidence>
<dbReference type="NCBIfam" id="TIGR04350">
    <property type="entry name" value="C_S_lyase_PatB"/>
    <property type="match status" value="1"/>
</dbReference>
<dbReference type="InterPro" id="IPR027619">
    <property type="entry name" value="C-S_lyase_PatB-like"/>
</dbReference>
<dbReference type="SUPFAM" id="SSF53383">
    <property type="entry name" value="PLP-dependent transferases"/>
    <property type="match status" value="1"/>
</dbReference>
<comment type="cofactor">
    <cofactor evidence="1">
        <name>pyridoxal 5'-phosphate</name>
        <dbReference type="ChEBI" id="CHEBI:597326"/>
    </cofactor>
</comment>